<keyword evidence="2" id="KW-0547">Nucleotide-binding</keyword>
<dbReference type="PROSITE" id="PS00662">
    <property type="entry name" value="T2SP_E"/>
    <property type="match status" value="1"/>
</dbReference>
<dbReference type="SMART" id="SM00382">
    <property type="entry name" value="AAA"/>
    <property type="match status" value="1"/>
</dbReference>
<name>A0A368HKF2_9GAMM</name>
<dbReference type="PANTHER" id="PTHR30258:SF29">
    <property type="entry name" value="MSHA PILUS ASSEMBLY ATPASE MSHE"/>
    <property type="match status" value="1"/>
</dbReference>
<keyword evidence="3" id="KW-0067">ATP-binding</keyword>
<dbReference type="GO" id="GO:0005524">
    <property type="term" value="F:ATP binding"/>
    <property type="evidence" value="ECO:0007669"/>
    <property type="project" value="UniProtKB-KW"/>
</dbReference>
<keyword evidence="6" id="KW-1185">Reference proteome</keyword>
<dbReference type="GO" id="GO:0005886">
    <property type="term" value="C:plasma membrane"/>
    <property type="evidence" value="ECO:0007669"/>
    <property type="project" value="TreeGrafter"/>
</dbReference>
<dbReference type="Gene3D" id="3.30.450.90">
    <property type="match status" value="1"/>
</dbReference>
<evidence type="ECO:0000256" key="2">
    <source>
        <dbReference type="ARBA" id="ARBA00022741"/>
    </source>
</evidence>
<dbReference type="Gene3D" id="3.30.300.160">
    <property type="entry name" value="Type II secretion system, protein E, N-terminal domain"/>
    <property type="match status" value="1"/>
</dbReference>
<dbReference type="InterPro" id="IPR001482">
    <property type="entry name" value="T2SS/T4SS_dom"/>
</dbReference>
<gene>
    <name evidence="5" type="ORF">C4900_01545</name>
</gene>
<evidence type="ECO:0000313" key="6">
    <source>
        <dbReference type="Proteomes" id="UP000253250"/>
    </source>
</evidence>
<comment type="similarity">
    <text evidence="1">Belongs to the GSP E family.</text>
</comment>
<dbReference type="InterPro" id="IPR037257">
    <property type="entry name" value="T2SS_E_N_sf"/>
</dbReference>
<evidence type="ECO:0000256" key="3">
    <source>
        <dbReference type="ARBA" id="ARBA00022840"/>
    </source>
</evidence>
<evidence type="ECO:0000259" key="4">
    <source>
        <dbReference type="PROSITE" id="PS00662"/>
    </source>
</evidence>
<dbReference type="Gene3D" id="3.40.50.300">
    <property type="entry name" value="P-loop containing nucleotide triphosphate hydrolases"/>
    <property type="match status" value="1"/>
</dbReference>
<protein>
    <submittedName>
        <fullName evidence="5">MSHA biogenesis protein MshE</fullName>
    </submittedName>
</protein>
<dbReference type="RefSeq" id="WP_114282183.1">
    <property type="nucleotide sequence ID" value="NZ_PSYR01000001.1"/>
</dbReference>
<dbReference type="CDD" id="cd01129">
    <property type="entry name" value="PulE-GspE-like"/>
    <property type="match status" value="1"/>
</dbReference>
<comment type="caution">
    <text evidence="5">The sequence shown here is derived from an EMBL/GenBank/DDBJ whole genome shotgun (WGS) entry which is preliminary data.</text>
</comment>
<dbReference type="FunFam" id="3.30.450.90:FF:000001">
    <property type="entry name" value="Type II secretion system ATPase GspE"/>
    <property type="match status" value="1"/>
</dbReference>
<reference evidence="5 6" key="1">
    <citation type="submission" date="2018-02" db="EMBL/GenBank/DDBJ databases">
        <title>Insights into the biology of acidophilic members of the Acidiferrobacteraceae family derived from comparative genomic analyses.</title>
        <authorList>
            <person name="Issotta F."/>
            <person name="Thyssen C."/>
            <person name="Mena C."/>
            <person name="Moya A."/>
            <person name="Bellenberg S."/>
            <person name="Sproer C."/>
            <person name="Covarrubias P.C."/>
            <person name="Sand W."/>
            <person name="Quatrini R."/>
            <person name="Vera M."/>
        </authorList>
    </citation>
    <scope>NUCLEOTIDE SEQUENCE [LARGE SCALE GENOMIC DNA]</scope>
    <source>
        <strain evidence="6">m-1</strain>
    </source>
</reference>
<dbReference type="PANTHER" id="PTHR30258">
    <property type="entry name" value="TYPE II SECRETION SYSTEM PROTEIN GSPE-RELATED"/>
    <property type="match status" value="1"/>
</dbReference>
<dbReference type="OrthoDB" id="9804785at2"/>
<organism evidence="5 6">
    <name type="scientific">Acidiferrobacter thiooxydans</name>
    <dbReference type="NCBI Taxonomy" id="163359"/>
    <lineage>
        <taxon>Bacteria</taxon>
        <taxon>Pseudomonadati</taxon>
        <taxon>Pseudomonadota</taxon>
        <taxon>Gammaproteobacteria</taxon>
        <taxon>Acidiferrobacterales</taxon>
        <taxon>Acidiferrobacteraceae</taxon>
        <taxon>Acidiferrobacter</taxon>
    </lineage>
</organism>
<dbReference type="AlphaFoldDB" id="A0A368HKF2"/>
<dbReference type="GO" id="GO:0016887">
    <property type="term" value="F:ATP hydrolysis activity"/>
    <property type="evidence" value="ECO:0007669"/>
    <property type="project" value="TreeGrafter"/>
</dbReference>
<dbReference type="SUPFAM" id="SSF160246">
    <property type="entry name" value="EspE N-terminal domain-like"/>
    <property type="match status" value="1"/>
</dbReference>
<dbReference type="InterPro" id="IPR003593">
    <property type="entry name" value="AAA+_ATPase"/>
</dbReference>
<dbReference type="Pfam" id="PF05157">
    <property type="entry name" value="MshEN"/>
    <property type="match status" value="1"/>
</dbReference>
<accession>A0A368HKF2</accession>
<dbReference type="InterPro" id="IPR027417">
    <property type="entry name" value="P-loop_NTPase"/>
</dbReference>
<dbReference type="Pfam" id="PF00437">
    <property type="entry name" value="T2SSE"/>
    <property type="match status" value="1"/>
</dbReference>
<evidence type="ECO:0000313" key="5">
    <source>
        <dbReference type="EMBL" id="RCN58505.1"/>
    </source>
</evidence>
<dbReference type="InterPro" id="IPR007831">
    <property type="entry name" value="T2SS_GspE_N"/>
</dbReference>
<feature type="domain" description="Bacterial type II secretion system protein E" evidence="4">
    <location>
        <begin position="388"/>
        <end position="402"/>
    </location>
</feature>
<evidence type="ECO:0000256" key="1">
    <source>
        <dbReference type="ARBA" id="ARBA00006611"/>
    </source>
</evidence>
<sequence length="572" mass="63027">MIESHTAARPRKARLGDLLLENKVISKEQLETALADQRKSGRRLGRVLIENGYLTEDALLDFLSRQLRIPYVDLRRYTFVPEVVRLIPEAYARRFRAVALRDEGDAILVGLADPIDIFAHDEIARLVQKPLKLAVVKEGDLLKALDVVYRRTEEISGLAAELEQELSAYDIDLGMAPGAAEGANDAPVVKLLQTIFEDAIQVNASDIHVEPDESAVRVRFRIDGELRVQTTADRKIAQALVSRLKLMASLDISERRLPQDGRCQVRFRDTVIDVRLSTVPVQHGESVAMRLLNQSNGILELDRLGMPADILGRLRALIHQPHGLVLVTGPTGSGKTTTLYGALKELNATSVKVLTVEDPVEYRLAGVNQVQVNPKIDLGFARVLRAFLRQDPDIILIGEMRDTETVEIGLRAAMTGHLVLSSLHTHDVVSSALRLMDMGAEPYLVAASLRGVVAQRLVRRVCDSCAEPATPTAAEKVLLVSELGPDAPMTLKRGRGCAFCQHTGFRGRIGVYEILEIDEPLMFALQKRDPEAFQRAALGAAHYRRLRTEALAQAARGITTVEEAVRAVYGSG</sequence>
<dbReference type="Proteomes" id="UP000253250">
    <property type="component" value="Unassembled WGS sequence"/>
</dbReference>
<dbReference type="EMBL" id="PSYR01000001">
    <property type="protein sequence ID" value="RCN58505.1"/>
    <property type="molecule type" value="Genomic_DNA"/>
</dbReference>
<dbReference type="SUPFAM" id="SSF52540">
    <property type="entry name" value="P-loop containing nucleoside triphosphate hydrolases"/>
    <property type="match status" value="1"/>
</dbReference>
<proteinExistence type="inferred from homology"/>